<dbReference type="Proteomes" id="UP000584867">
    <property type="component" value="Unassembled WGS sequence"/>
</dbReference>
<dbReference type="EMBL" id="JACHIO010000008">
    <property type="protein sequence ID" value="MBB5063859.1"/>
    <property type="molecule type" value="Genomic_DNA"/>
</dbReference>
<reference evidence="3 4" key="1">
    <citation type="submission" date="2020-08" db="EMBL/GenBank/DDBJ databases">
        <title>Genomic Encyclopedia of Type Strains, Phase IV (KMG-V): Genome sequencing to study the core and pangenomes of soil and plant-associated prokaryotes.</title>
        <authorList>
            <person name="Whitman W."/>
        </authorList>
    </citation>
    <scope>NUCLEOTIDE SEQUENCE [LARGE SCALE GENOMIC DNA]</scope>
    <source>
        <strain evidence="3 4">X5P3</strain>
    </source>
</reference>
<accession>A0A7W8E9R3</accession>
<sequence>MQRRTLLKLLAGSALLPQIPAFARTKKPNHSLTQEDDSFLDEMQRRGCLYFVEQAGAKTGQVLDRAASANTDGKRDPRLMASIAATGFGLSALCIAEKRGYQPRQKVIEQIRRTLRFHYEQMPHEHGFLYHFNDVEYGAAYIGSEVSSIDTALLLCGVLTARAHFHEDAEIKRLATALYERVDWPWMLNGGTTFSMGFSRGKFIPSRWAHYCELMMIYLLAMGSPTHPVEASAWDAFDRPKITYKDYTYIGAGDPLFVHQYSHAWFDFRGKRDKYANYFDNSVIATQAHEAYCLSLGKPYSPDYWGISASDSEHGYTAWGGPPGEGQIDGSVVPNAPAGSLPFLPADCLRVLRSLKEKYGEKAWGRYGFCDAFHPEAKWYDPDVLGIDLGIGVLMSENLRSGFVWETFARNPEVSVAMKKAGFRAV</sequence>
<feature type="chain" id="PRO_5030970333" description="Glycoamylase-like domain-containing protein" evidence="1">
    <location>
        <begin position="24"/>
        <end position="426"/>
    </location>
</feature>
<feature type="domain" description="Glycoamylase-like" evidence="2">
    <location>
        <begin position="207"/>
        <end position="412"/>
    </location>
</feature>
<comment type="caution">
    <text evidence="3">The sequence shown here is derived from an EMBL/GenBank/DDBJ whole genome shotgun (WGS) entry which is preliminary data.</text>
</comment>
<keyword evidence="1" id="KW-0732">Signal</keyword>
<dbReference type="Pfam" id="PF10091">
    <property type="entry name" value="Glycoamylase"/>
    <property type="match status" value="1"/>
</dbReference>
<gene>
    <name evidence="3" type="ORF">HDF15_002207</name>
</gene>
<dbReference type="RefSeq" id="WP_184255338.1">
    <property type="nucleotide sequence ID" value="NZ_JACHIO010000008.1"/>
</dbReference>
<protein>
    <recommendedName>
        <fullName evidence="2">Glycoamylase-like domain-containing protein</fullName>
    </recommendedName>
</protein>
<dbReference type="Gene3D" id="1.50.10.140">
    <property type="match status" value="1"/>
</dbReference>
<evidence type="ECO:0000313" key="4">
    <source>
        <dbReference type="Proteomes" id="UP000584867"/>
    </source>
</evidence>
<feature type="signal peptide" evidence="1">
    <location>
        <begin position="1"/>
        <end position="23"/>
    </location>
</feature>
<dbReference type="AlphaFoldDB" id="A0A7W8E9R3"/>
<dbReference type="InterPro" id="IPR019282">
    <property type="entry name" value="Glycoamylase-like_cons_dom"/>
</dbReference>
<proteinExistence type="predicted"/>
<evidence type="ECO:0000256" key="1">
    <source>
        <dbReference type="SAM" id="SignalP"/>
    </source>
</evidence>
<name>A0A7W8E9R3_9BACT</name>
<evidence type="ECO:0000259" key="2">
    <source>
        <dbReference type="Pfam" id="PF10091"/>
    </source>
</evidence>
<organism evidence="3 4">
    <name type="scientific">Granulicella mallensis</name>
    <dbReference type="NCBI Taxonomy" id="940614"/>
    <lineage>
        <taxon>Bacteria</taxon>
        <taxon>Pseudomonadati</taxon>
        <taxon>Acidobacteriota</taxon>
        <taxon>Terriglobia</taxon>
        <taxon>Terriglobales</taxon>
        <taxon>Acidobacteriaceae</taxon>
        <taxon>Granulicella</taxon>
    </lineage>
</organism>
<evidence type="ECO:0000313" key="3">
    <source>
        <dbReference type="EMBL" id="MBB5063859.1"/>
    </source>
</evidence>